<evidence type="ECO:0000256" key="1">
    <source>
        <dbReference type="SAM" id="SignalP"/>
    </source>
</evidence>
<dbReference type="EMBL" id="SKBN01000256">
    <property type="protein sequence ID" value="TGJ79872.1"/>
    <property type="molecule type" value="Genomic_DNA"/>
</dbReference>
<reference evidence="2 3" key="1">
    <citation type="submission" date="2019-03" db="EMBL/GenBank/DDBJ databases">
        <title>Draft genome sequence of Xylaria hypoxylon DSM 108379, a ubiquitous saprotrophic-parasitic fungi on hardwood.</title>
        <authorList>
            <person name="Buettner E."/>
            <person name="Leonhardt S."/>
            <person name="Gebauer A.M."/>
            <person name="Liers C."/>
            <person name="Hofrichter M."/>
            <person name="Kellner H."/>
        </authorList>
    </citation>
    <scope>NUCLEOTIDE SEQUENCE [LARGE SCALE GENOMIC DNA]</scope>
    <source>
        <strain evidence="2 3">DSM 108379</strain>
    </source>
</reference>
<dbReference type="Proteomes" id="UP000297716">
    <property type="component" value="Unassembled WGS sequence"/>
</dbReference>
<feature type="chain" id="PRO_5021253779" evidence="1">
    <location>
        <begin position="18"/>
        <end position="75"/>
    </location>
</feature>
<evidence type="ECO:0000313" key="3">
    <source>
        <dbReference type="Proteomes" id="UP000297716"/>
    </source>
</evidence>
<gene>
    <name evidence="2" type="ORF">E0Z10_g8888</name>
</gene>
<accession>A0A4Z0YTV2</accession>
<dbReference type="OrthoDB" id="4647829at2759"/>
<dbReference type="AlphaFoldDB" id="A0A4Z0YTV2"/>
<name>A0A4Z0YTV2_9PEZI</name>
<protein>
    <submittedName>
        <fullName evidence="2">Uncharacterized protein</fullName>
    </submittedName>
</protein>
<keyword evidence="1" id="KW-0732">Signal</keyword>
<organism evidence="2 3">
    <name type="scientific">Xylaria hypoxylon</name>
    <dbReference type="NCBI Taxonomy" id="37992"/>
    <lineage>
        <taxon>Eukaryota</taxon>
        <taxon>Fungi</taxon>
        <taxon>Dikarya</taxon>
        <taxon>Ascomycota</taxon>
        <taxon>Pezizomycotina</taxon>
        <taxon>Sordariomycetes</taxon>
        <taxon>Xylariomycetidae</taxon>
        <taxon>Xylariales</taxon>
        <taxon>Xylariaceae</taxon>
        <taxon>Xylaria</taxon>
    </lineage>
</organism>
<comment type="caution">
    <text evidence="2">The sequence shown here is derived from an EMBL/GenBank/DDBJ whole genome shotgun (WGS) entry which is preliminary data.</text>
</comment>
<sequence length="75" mass="7832">MKSIAIITGLLAVTALSAPVSIRQPTPASDLDLFNYTNNINNAVTVEDADGTKIVLSSPYTDDIEAADPAKVLGE</sequence>
<proteinExistence type="predicted"/>
<evidence type="ECO:0000313" key="2">
    <source>
        <dbReference type="EMBL" id="TGJ79872.1"/>
    </source>
</evidence>
<feature type="signal peptide" evidence="1">
    <location>
        <begin position="1"/>
        <end position="17"/>
    </location>
</feature>
<keyword evidence="3" id="KW-1185">Reference proteome</keyword>